<organism evidence="1 2">
    <name type="scientific">Linum trigynum</name>
    <dbReference type="NCBI Taxonomy" id="586398"/>
    <lineage>
        <taxon>Eukaryota</taxon>
        <taxon>Viridiplantae</taxon>
        <taxon>Streptophyta</taxon>
        <taxon>Embryophyta</taxon>
        <taxon>Tracheophyta</taxon>
        <taxon>Spermatophyta</taxon>
        <taxon>Magnoliopsida</taxon>
        <taxon>eudicotyledons</taxon>
        <taxon>Gunneridae</taxon>
        <taxon>Pentapetalae</taxon>
        <taxon>rosids</taxon>
        <taxon>fabids</taxon>
        <taxon>Malpighiales</taxon>
        <taxon>Linaceae</taxon>
        <taxon>Linum</taxon>
    </lineage>
</organism>
<dbReference type="Proteomes" id="UP001497516">
    <property type="component" value="Chromosome 1"/>
</dbReference>
<accession>A0AAV2CHZ3</accession>
<dbReference type="PANTHER" id="PTHR33116:SF70">
    <property type="entry name" value="NON-LTR RETROELEMENT REVERSE TRANSCRIPTASE-LIKE PROTEIN"/>
    <property type="match status" value="1"/>
</dbReference>
<protein>
    <submittedName>
        <fullName evidence="1">Uncharacterized protein</fullName>
    </submittedName>
</protein>
<gene>
    <name evidence="1" type="ORF">LTRI10_LOCUS3901</name>
</gene>
<dbReference type="EMBL" id="OZ034813">
    <property type="protein sequence ID" value="CAL1356185.1"/>
    <property type="molecule type" value="Genomic_DNA"/>
</dbReference>
<sequence length="322" mass="36624">MEEFCSSSGQRVNLQKSLIFVSPNVPRNTTAAYNNRAEIPLTSDIGRYLGVMAINSRVTKDRYRELILKVQKKLSSWKAKKLSLAARLTVVRSVSTSIPVYSMQIEMFPSSVCKEIDKFNRNFLWGDTKDKKHSHLVGWKKLLEQKENGGAGLRSLRHSNTTLLEKSGWRVLQEKDTLWTQVVRGKYGRNREGLSILEGKHGSSFTWKSITKANPILRKGCAWNISNGKNTKFWTDIWALQVPLKDVAVSPISEMEAQKPVAAYMNDDGQWLVELFQQWLPTNVMDKITTIATDLLSTEEDRLCWQPTSTGDFTAKSAYRIC</sequence>
<reference evidence="1 2" key="1">
    <citation type="submission" date="2024-04" db="EMBL/GenBank/DDBJ databases">
        <authorList>
            <person name="Fracassetti M."/>
        </authorList>
    </citation>
    <scope>NUCLEOTIDE SEQUENCE [LARGE SCALE GENOMIC DNA]</scope>
</reference>
<proteinExistence type="predicted"/>
<keyword evidence="2" id="KW-1185">Reference proteome</keyword>
<evidence type="ECO:0000313" key="1">
    <source>
        <dbReference type="EMBL" id="CAL1356185.1"/>
    </source>
</evidence>
<evidence type="ECO:0000313" key="2">
    <source>
        <dbReference type="Proteomes" id="UP001497516"/>
    </source>
</evidence>
<name>A0AAV2CHZ3_9ROSI</name>
<dbReference type="PANTHER" id="PTHR33116">
    <property type="entry name" value="REVERSE TRANSCRIPTASE ZINC-BINDING DOMAIN-CONTAINING PROTEIN-RELATED-RELATED"/>
    <property type="match status" value="1"/>
</dbReference>
<dbReference type="AlphaFoldDB" id="A0AAV2CHZ3"/>